<dbReference type="SUPFAM" id="SSF53850">
    <property type="entry name" value="Periplasmic binding protein-like II"/>
    <property type="match status" value="1"/>
</dbReference>
<name>A0ABS3W4A4_9BACL</name>
<sequence length="488" mass="54838">MDISITLNGGPKTPNSWSEKTLEEQLTDKLGRQVTVDPIFLPASEVDTKINLLMSAKNTRPNILWTGDTKEYSKWVQAGIIQDLTPSLQKYGKEIIDYYSKDTLFYHWDSSGKLYQIPGDVAEAGTMTTIIRKDWLDKLGLQVPKTLDEFVQVLRAFTNDDPDGNGKKDTYGLSGDYYFRSLAPFFYAYGVDPDAFIKQDDGSIKYGATMPQVKTVLQQIAQLYGEGVIDPRMASAANITNEKVDEIYASGKVGAFYRWVAYFNPSGNAAINFKQNNPGGEYMAIDPVAGPDGFKSDIPSAPRGWCYLVVTDAGSADEAVQVLNVIASPEVNSLLRFGKEGEHYTMDNGVYNRKVTPDEANKLGLDNFSWVITRKDASNLSNTPEVTKLFEYKEKTSQPMRDKIAVFKATNRPQWDKYSTDIQKARDETFWGIITGKLGIDAFDKFVDQYQKLGGKAVDEEANALYSAQEEEYAKYDEWYEENIIPYK</sequence>
<dbReference type="EMBL" id="JAGGDJ010000001">
    <property type="protein sequence ID" value="MBO7743118.1"/>
    <property type="molecule type" value="Genomic_DNA"/>
</dbReference>
<evidence type="ECO:0000313" key="2">
    <source>
        <dbReference type="EMBL" id="MBO7743118.1"/>
    </source>
</evidence>
<dbReference type="PANTHER" id="PTHR43649:SF33">
    <property type="entry name" value="POLYGALACTURONAN_RHAMNOGALACTURONAN-BINDING PROTEIN YTCQ"/>
    <property type="match status" value="1"/>
</dbReference>
<evidence type="ECO:0000313" key="3">
    <source>
        <dbReference type="Proteomes" id="UP000670947"/>
    </source>
</evidence>
<keyword evidence="3" id="KW-1185">Reference proteome</keyword>
<protein>
    <submittedName>
        <fullName evidence="2">Extracellular solute-binding protein</fullName>
    </submittedName>
</protein>
<evidence type="ECO:0000256" key="1">
    <source>
        <dbReference type="ARBA" id="ARBA00022729"/>
    </source>
</evidence>
<comment type="caution">
    <text evidence="2">The sequence shown here is derived from an EMBL/GenBank/DDBJ whole genome shotgun (WGS) entry which is preliminary data.</text>
</comment>
<dbReference type="PANTHER" id="PTHR43649">
    <property type="entry name" value="ARABINOSE-BINDING PROTEIN-RELATED"/>
    <property type="match status" value="1"/>
</dbReference>
<organism evidence="2 3">
    <name type="scientific">Paenibacillus artemisiicola</name>
    <dbReference type="NCBI Taxonomy" id="1172618"/>
    <lineage>
        <taxon>Bacteria</taxon>
        <taxon>Bacillati</taxon>
        <taxon>Bacillota</taxon>
        <taxon>Bacilli</taxon>
        <taxon>Bacillales</taxon>
        <taxon>Paenibacillaceae</taxon>
        <taxon>Paenibacillus</taxon>
    </lineage>
</organism>
<accession>A0ABS3W4A4</accession>
<proteinExistence type="predicted"/>
<gene>
    <name evidence="2" type="ORF">I8J29_02845</name>
</gene>
<dbReference type="Proteomes" id="UP000670947">
    <property type="component" value="Unassembled WGS sequence"/>
</dbReference>
<reference evidence="2 3" key="1">
    <citation type="submission" date="2021-03" db="EMBL/GenBank/DDBJ databases">
        <title>Paenibacillus artemisicola MWE-103 whole genome sequence.</title>
        <authorList>
            <person name="Ham Y.J."/>
        </authorList>
    </citation>
    <scope>NUCLEOTIDE SEQUENCE [LARGE SCALE GENOMIC DNA]</scope>
    <source>
        <strain evidence="2 3">MWE-103</strain>
    </source>
</reference>
<keyword evidence="1" id="KW-0732">Signal</keyword>
<dbReference type="InterPro" id="IPR050490">
    <property type="entry name" value="Bact_solute-bd_prot1"/>
</dbReference>
<dbReference type="Gene3D" id="3.40.190.10">
    <property type="entry name" value="Periplasmic binding protein-like II"/>
    <property type="match status" value="2"/>
</dbReference>